<dbReference type="PANTHER" id="PTHR36115:SF6">
    <property type="entry name" value="PROLINE-RICH ANTIGEN HOMOLOG"/>
    <property type="match status" value="1"/>
</dbReference>
<feature type="domain" description="RDD" evidence="7">
    <location>
        <begin position="7"/>
        <end position="132"/>
    </location>
</feature>
<reference evidence="8" key="1">
    <citation type="submission" date="2021-01" db="EMBL/GenBank/DDBJ databases">
        <title>KCTC 19127 draft genome.</title>
        <authorList>
            <person name="An D."/>
        </authorList>
    </citation>
    <scope>NUCLEOTIDE SEQUENCE</scope>
    <source>
        <strain evidence="8">KCTC 19127</strain>
    </source>
</reference>
<evidence type="ECO:0000256" key="4">
    <source>
        <dbReference type="ARBA" id="ARBA00022989"/>
    </source>
</evidence>
<comment type="subcellular location">
    <subcellularLocation>
        <location evidence="1">Cell membrane</location>
        <topology evidence="1">Multi-pass membrane protein</topology>
    </subcellularLocation>
</comment>
<evidence type="ECO:0000313" key="9">
    <source>
        <dbReference type="Proteomes" id="UP000663801"/>
    </source>
</evidence>
<protein>
    <submittedName>
        <fullName evidence="8">RDD family protein</fullName>
    </submittedName>
</protein>
<dbReference type="AlphaFoldDB" id="A0A938YSK5"/>
<comment type="caution">
    <text evidence="8">The sequence shown here is derived from an EMBL/GenBank/DDBJ whole genome shotgun (WGS) entry which is preliminary data.</text>
</comment>
<dbReference type="InterPro" id="IPR051791">
    <property type="entry name" value="Pra-immunoreactive"/>
</dbReference>
<proteinExistence type="predicted"/>
<evidence type="ECO:0000256" key="6">
    <source>
        <dbReference type="SAM" id="Phobius"/>
    </source>
</evidence>
<dbReference type="EMBL" id="JAERWL010000015">
    <property type="protein sequence ID" value="MBM9478105.1"/>
    <property type="molecule type" value="Genomic_DNA"/>
</dbReference>
<evidence type="ECO:0000313" key="8">
    <source>
        <dbReference type="EMBL" id="MBM9478105.1"/>
    </source>
</evidence>
<dbReference type="PANTHER" id="PTHR36115">
    <property type="entry name" value="PROLINE-RICH ANTIGEN HOMOLOG-RELATED"/>
    <property type="match status" value="1"/>
</dbReference>
<accession>A0A938YSK5</accession>
<feature type="transmembrane region" description="Helical" evidence="6">
    <location>
        <begin position="20"/>
        <end position="41"/>
    </location>
</feature>
<keyword evidence="9" id="KW-1185">Reference proteome</keyword>
<dbReference type="Proteomes" id="UP000663801">
    <property type="component" value="Unassembled WGS sequence"/>
</dbReference>
<evidence type="ECO:0000256" key="5">
    <source>
        <dbReference type="ARBA" id="ARBA00023136"/>
    </source>
</evidence>
<keyword evidence="5 6" id="KW-0472">Membrane</keyword>
<keyword evidence="3 6" id="KW-0812">Transmembrane</keyword>
<feature type="transmembrane region" description="Helical" evidence="6">
    <location>
        <begin position="96"/>
        <end position="120"/>
    </location>
</feature>
<dbReference type="GO" id="GO:0005886">
    <property type="term" value="C:plasma membrane"/>
    <property type="evidence" value="ECO:0007669"/>
    <property type="project" value="UniProtKB-SubCell"/>
</dbReference>
<dbReference type="Pfam" id="PF06271">
    <property type="entry name" value="RDD"/>
    <property type="match status" value="1"/>
</dbReference>
<evidence type="ECO:0000256" key="3">
    <source>
        <dbReference type="ARBA" id="ARBA00022692"/>
    </source>
</evidence>
<keyword evidence="2" id="KW-1003">Cell membrane</keyword>
<dbReference type="RefSeq" id="WP_205258227.1">
    <property type="nucleotide sequence ID" value="NZ_BAAAPV010000002.1"/>
</dbReference>
<feature type="transmembrane region" description="Helical" evidence="6">
    <location>
        <begin position="53"/>
        <end position="76"/>
    </location>
</feature>
<name>A0A938YSK5_9ACTN</name>
<dbReference type="InterPro" id="IPR010432">
    <property type="entry name" value="RDD"/>
</dbReference>
<sequence length="149" mass="15670">MNGSGPAGIVSRAIAGVVDVLMAVVICGALVLGTALVDAVLDPRTLALPLRLPWEVSAVSFLVIAAVYLAFCWGTGGRTVGGALMGTRLRAKGGRPGWVTACLRAGLCAVFPIGLLWVVVDRDRRSLQDRLLGTSVVYDEPALVRTDRR</sequence>
<organism evidence="8 9">
    <name type="scientific">Nakamurella flavida</name>
    <dbReference type="NCBI Taxonomy" id="363630"/>
    <lineage>
        <taxon>Bacteria</taxon>
        <taxon>Bacillati</taxon>
        <taxon>Actinomycetota</taxon>
        <taxon>Actinomycetes</taxon>
        <taxon>Nakamurellales</taxon>
        <taxon>Nakamurellaceae</taxon>
        <taxon>Nakamurella</taxon>
    </lineage>
</organism>
<evidence type="ECO:0000259" key="7">
    <source>
        <dbReference type="Pfam" id="PF06271"/>
    </source>
</evidence>
<keyword evidence="4 6" id="KW-1133">Transmembrane helix</keyword>
<gene>
    <name evidence="8" type="ORF">JL107_16775</name>
</gene>
<evidence type="ECO:0000256" key="2">
    <source>
        <dbReference type="ARBA" id="ARBA00022475"/>
    </source>
</evidence>
<evidence type="ECO:0000256" key="1">
    <source>
        <dbReference type="ARBA" id="ARBA00004651"/>
    </source>
</evidence>